<feature type="non-terminal residue" evidence="3">
    <location>
        <position position="124"/>
    </location>
</feature>
<evidence type="ECO:0000256" key="1">
    <source>
        <dbReference type="SAM" id="Phobius"/>
    </source>
</evidence>
<proteinExistence type="predicted"/>
<dbReference type="GO" id="GO:0005886">
    <property type="term" value="C:plasma membrane"/>
    <property type="evidence" value="ECO:0007669"/>
    <property type="project" value="TreeGrafter"/>
</dbReference>
<dbReference type="PANTHER" id="PTHR43129:SF1">
    <property type="entry name" value="FOSMIDOMYCIN RESISTANCE PROTEIN"/>
    <property type="match status" value="1"/>
</dbReference>
<keyword evidence="1" id="KW-1133">Transmembrane helix</keyword>
<dbReference type="PANTHER" id="PTHR43129">
    <property type="entry name" value="FOSMIDOMYCIN RESISTANCE PROTEIN"/>
    <property type="match status" value="1"/>
</dbReference>
<dbReference type="AlphaFoldDB" id="X1PRM7"/>
<name>X1PRM7_9ZZZZ</name>
<dbReference type="InterPro" id="IPR020846">
    <property type="entry name" value="MFS_dom"/>
</dbReference>
<dbReference type="EMBL" id="BARV01029152">
    <property type="protein sequence ID" value="GAI41755.1"/>
    <property type="molecule type" value="Genomic_DNA"/>
</dbReference>
<reference evidence="3" key="1">
    <citation type="journal article" date="2014" name="Front. Microbiol.">
        <title>High frequency of phylogenetically diverse reductive dehalogenase-homologous genes in deep subseafloor sedimentary metagenomes.</title>
        <authorList>
            <person name="Kawai M."/>
            <person name="Futagami T."/>
            <person name="Toyoda A."/>
            <person name="Takaki Y."/>
            <person name="Nishi S."/>
            <person name="Hori S."/>
            <person name="Arai W."/>
            <person name="Tsubouchi T."/>
            <person name="Morono Y."/>
            <person name="Uchiyama I."/>
            <person name="Ito T."/>
            <person name="Fujiyama A."/>
            <person name="Inagaki F."/>
            <person name="Takami H."/>
        </authorList>
    </citation>
    <scope>NUCLEOTIDE SEQUENCE</scope>
    <source>
        <strain evidence="3">Expedition CK06-06</strain>
    </source>
</reference>
<dbReference type="InterPro" id="IPR011701">
    <property type="entry name" value="MFS"/>
</dbReference>
<gene>
    <name evidence="3" type="ORF">S06H3_46546</name>
</gene>
<evidence type="ECO:0000313" key="3">
    <source>
        <dbReference type="EMBL" id="GAI41755.1"/>
    </source>
</evidence>
<keyword evidence="1" id="KW-0812">Transmembrane</keyword>
<dbReference type="Pfam" id="PF07690">
    <property type="entry name" value="MFS_1"/>
    <property type="match status" value="1"/>
</dbReference>
<dbReference type="PROSITE" id="PS50850">
    <property type="entry name" value="MFS"/>
    <property type="match status" value="1"/>
</dbReference>
<dbReference type="InterPro" id="IPR036259">
    <property type="entry name" value="MFS_trans_sf"/>
</dbReference>
<organism evidence="3">
    <name type="scientific">marine sediment metagenome</name>
    <dbReference type="NCBI Taxonomy" id="412755"/>
    <lineage>
        <taxon>unclassified sequences</taxon>
        <taxon>metagenomes</taxon>
        <taxon>ecological metagenomes</taxon>
    </lineage>
</organism>
<feature type="transmembrane region" description="Helical" evidence="1">
    <location>
        <begin position="74"/>
        <end position="91"/>
    </location>
</feature>
<keyword evidence="1" id="KW-0472">Membrane</keyword>
<feature type="transmembrane region" description="Helical" evidence="1">
    <location>
        <begin position="97"/>
        <end position="121"/>
    </location>
</feature>
<feature type="domain" description="Major facilitator superfamily (MFS) profile" evidence="2">
    <location>
        <begin position="1"/>
        <end position="124"/>
    </location>
</feature>
<feature type="transmembrane region" description="Helical" evidence="1">
    <location>
        <begin position="39"/>
        <end position="62"/>
    </location>
</feature>
<protein>
    <recommendedName>
        <fullName evidence="2">Major facilitator superfamily (MFS) profile domain-containing protein</fullName>
    </recommendedName>
</protein>
<accession>X1PRM7</accession>
<dbReference type="SUPFAM" id="SSF103473">
    <property type="entry name" value="MFS general substrate transporter"/>
    <property type="match status" value="1"/>
</dbReference>
<dbReference type="Gene3D" id="1.20.1250.20">
    <property type="entry name" value="MFS general substrate transporter like domains"/>
    <property type="match status" value="1"/>
</dbReference>
<evidence type="ECO:0000259" key="2">
    <source>
        <dbReference type="PROSITE" id="PS50850"/>
    </source>
</evidence>
<dbReference type="GO" id="GO:0022857">
    <property type="term" value="F:transmembrane transporter activity"/>
    <property type="evidence" value="ECO:0007669"/>
    <property type="project" value="InterPro"/>
</dbReference>
<comment type="caution">
    <text evidence="3">The sequence shown here is derived from an EMBL/GenBank/DDBJ whole genome shotgun (WGS) entry which is preliminary data.</text>
</comment>
<sequence length="124" mass="13193">MTPAERRIIAYTSAAHSLIHILEWTYAALLIKISLEFDIGFFLLGALGNVFAYAFGFGALPSGFLTDRLGSRRVLYVCMLGSGLSAVLVGISQTSLMLGIALALMGLTMGLYHPAGIALIAQKV</sequence>